<proteinExistence type="predicted"/>
<sequence>MEKEKEKILYEEPKVIKEGELEEVTGGFGGRLIDGYDGQWV</sequence>
<dbReference type="RefSeq" id="WP_281248171.1">
    <property type="nucleotide sequence ID" value="NZ_FQVL01000001.1"/>
</dbReference>
<dbReference type="Proteomes" id="UP000184476">
    <property type="component" value="Unassembled WGS sequence"/>
</dbReference>
<reference evidence="1 2" key="1">
    <citation type="submission" date="2016-11" db="EMBL/GenBank/DDBJ databases">
        <authorList>
            <person name="Jaros S."/>
            <person name="Januszkiewicz K."/>
            <person name="Wedrychowicz H."/>
        </authorList>
    </citation>
    <scope>NUCLEOTIDE SEQUENCE [LARGE SCALE GENOMIC DNA]</scope>
    <source>
        <strain evidence="1 2">DSM 44666</strain>
    </source>
</reference>
<evidence type="ECO:0000313" key="2">
    <source>
        <dbReference type="Proteomes" id="UP000184476"/>
    </source>
</evidence>
<keyword evidence="2" id="KW-1185">Reference proteome</keyword>
<accession>A0A1M4U2Z9</accession>
<name>A0A1M4U2Z9_9BACL</name>
<organism evidence="1 2">
    <name type="scientific">Seinonella peptonophila</name>
    <dbReference type="NCBI Taxonomy" id="112248"/>
    <lineage>
        <taxon>Bacteria</taxon>
        <taxon>Bacillati</taxon>
        <taxon>Bacillota</taxon>
        <taxon>Bacilli</taxon>
        <taxon>Bacillales</taxon>
        <taxon>Thermoactinomycetaceae</taxon>
        <taxon>Seinonella</taxon>
    </lineage>
</organism>
<dbReference type="EMBL" id="FQVL01000001">
    <property type="protein sequence ID" value="SHE51092.1"/>
    <property type="molecule type" value="Genomic_DNA"/>
</dbReference>
<dbReference type="AlphaFoldDB" id="A0A1M4U2Z9"/>
<dbReference type="STRING" id="112248.SAMN05444392_101782"/>
<protein>
    <submittedName>
        <fullName evidence="1">Uncharacterized protein</fullName>
    </submittedName>
</protein>
<evidence type="ECO:0000313" key="1">
    <source>
        <dbReference type="EMBL" id="SHE51092.1"/>
    </source>
</evidence>
<gene>
    <name evidence="1" type="ORF">SAMN05444392_101782</name>
</gene>